<dbReference type="InterPro" id="IPR019004">
    <property type="entry name" value="YqeY/Aim41"/>
</dbReference>
<dbReference type="STRING" id="314285.KT71_02257"/>
<dbReference type="GO" id="GO:0016884">
    <property type="term" value="F:carbon-nitrogen ligase activity, with glutamine as amido-N-donor"/>
    <property type="evidence" value="ECO:0007669"/>
    <property type="project" value="InterPro"/>
</dbReference>
<evidence type="ECO:0000313" key="1">
    <source>
        <dbReference type="EMBL" id="EAQ98032.1"/>
    </source>
</evidence>
<organism evidence="1 2">
    <name type="scientific">Congregibacter litoralis KT71</name>
    <dbReference type="NCBI Taxonomy" id="314285"/>
    <lineage>
        <taxon>Bacteria</taxon>
        <taxon>Pseudomonadati</taxon>
        <taxon>Pseudomonadota</taxon>
        <taxon>Gammaproteobacteria</taxon>
        <taxon>Cellvibrionales</taxon>
        <taxon>Halieaceae</taxon>
        <taxon>Congregibacter</taxon>
    </lineage>
</organism>
<accession>A4A6W3</accession>
<dbReference type="InterPro" id="IPR003789">
    <property type="entry name" value="Asn/Gln_tRNA_amidoTrase-B-like"/>
</dbReference>
<protein>
    <recommendedName>
        <fullName evidence="3">Glutamyl-tRNA amidotransferase</fullName>
    </recommendedName>
</protein>
<dbReference type="Proteomes" id="UP000019205">
    <property type="component" value="Chromosome"/>
</dbReference>
<evidence type="ECO:0000313" key="2">
    <source>
        <dbReference type="Proteomes" id="UP000019205"/>
    </source>
</evidence>
<dbReference type="InterPro" id="IPR023168">
    <property type="entry name" value="GatB_Yqey_C_2"/>
</dbReference>
<dbReference type="SUPFAM" id="SSF89095">
    <property type="entry name" value="GatB/YqeY motif"/>
    <property type="match status" value="1"/>
</dbReference>
<name>A4A6W3_9GAMM</name>
<dbReference type="OrthoDB" id="9788127at2"/>
<dbReference type="EMBL" id="AAOA02000002">
    <property type="protein sequence ID" value="EAQ98032.1"/>
    <property type="molecule type" value="Genomic_DNA"/>
</dbReference>
<reference evidence="1 2" key="2">
    <citation type="journal article" date="2009" name="PLoS ONE">
        <title>The photosynthetic apparatus and its regulation in the aerobic gammaproteobacterium Congregibacter litoralis gen. nov., sp. nov.</title>
        <authorList>
            <person name="Spring S."/>
            <person name="Lunsdorf H."/>
            <person name="Fuchs B.M."/>
            <person name="Tindall B.J."/>
        </authorList>
    </citation>
    <scope>NUCLEOTIDE SEQUENCE [LARGE SCALE GENOMIC DNA]</scope>
    <source>
        <strain evidence="1">KT71</strain>
    </source>
</reference>
<dbReference type="Pfam" id="PF09424">
    <property type="entry name" value="YqeY"/>
    <property type="match status" value="1"/>
</dbReference>
<dbReference type="Gene3D" id="1.10.10.410">
    <property type="match status" value="1"/>
</dbReference>
<comment type="caution">
    <text evidence="1">The sequence shown here is derived from an EMBL/GenBank/DDBJ whole genome shotgun (WGS) entry which is preliminary data.</text>
</comment>
<gene>
    <name evidence="1" type="ORF">KT71_02257</name>
</gene>
<dbReference type="AlphaFoldDB" id="A4A6W3"/>
<keyword evidence="2" id="KW-1185">Reference proteome</keyword>
<dbReference type="PANTHER" id="PTHR28055">
    <property type="entry name" value="ALTERED INHERITANCE OF MITOCHONDRIA PROTEIN 41, MITOCHONDRIAL"/>
    <property type="match status" value="1"/>
</dbReference>
<dbReference type="eggNOG" id="COG1610">
    <property type="taxonomic scope" value="Bacteria"/>
</dbReference>
<sequence length="156" mass="17251">MSESTVTPSETQAAIKAAMKEAMKSRDKERLSTIRLIQAEFKRIEVDERIVLDEARVIAVLDKMLKQRRDSQKQYEDADREDLASQEASEIAVIQEFLPQQLSDEELDTIIDNAISAADGSGMQAMGAVMGQLKPQLQGRADMGAVSQKVKARLVG</sequence>
<dbReference type="PANTHER" id="PTHR28055:SF1">
    <property type="entry name" value="ALTERED INHERITANCE OF MITOCHONDRIA PROTEIN 41, MITOCHONDRIAL"/>
    <property type="match status" value="1"/>
</dbReference>
<evidence type="ECO:0008006" key="3">
    <source>
        <dbReference type="Google" id="ProtNLM"/>
    </source>
</evidence>
<dbReference type="HOGENOM" id="CLU_079430_2_2_6"/>
<dbReference type="RefSeq" id="WP_008292851.1">
    <property type="nucleotide sequence ID" value="NZ_CM002299.1"/>
</dbReference>
<proteinExistence type="predicted"/>
<dbReference type="InterPro" id="IPR042184">
    <property type="entry name" value="YqeY/Aim41_N"/>
</dbReference>
<dbReference type="Gene3D" id="1.10.1510.10">
    <property type="entry name" value="Uncharacterised protein YqeY/AIM41 PF09424, N-terminal domain"/>
    <property type="match status" value="1"/>
</dbReference>
<reference evidence="1 2" key="1">
    <citation type="journal article" date="2007" name="Proc. Natl. Acad. Sci. U.S.A.">
        <title>Characterization of a marine gammaproteobacterium capable of aerobic anoxygenic photosynthesis.</title>
        <authorList>
            <person name="Fuchs B.M."/>
            <person name="Spring S."/>
            <person name="Teeling H."/>
            <person name="Quast C."/>
            <person name="Wulf J."/>
            <person name="Schattenhofer M."/>
            <person name="Yan S."/>
            <person name="Ferriera S."/>
            <person name="Johnson J."/>
            <person name="Glockner F.O."/>
            <person name="Amann R."/>
        </authorList>
    </citation>
    <scope>NUCLEOTIDE SEQUENCE [LARGE SCALE GENOMIC DNA]</scope>
    <source>
        <strain evidence="1">KT71</strain>
    </source>
</reference>